<dbReference type="SUPFAM" id="SSF81383">
    <property type="entry name" value="F-box domain"/>
    <property type="match status" value="1"/>
</dbReference>
<feature type="domain" description="F-box" evidence="1">
    <location>
        <begin position="49"/>
        <end position="80"/>
    </location>
</feature>
<gene>
    <name evidence="2" type="ORF">J5N97_009933</name>
</gene>
<dbReference type="InterPro" id="IPR015915">
    <property type="entry name" value="Kelch-typ_b-propeller"/>
</dbReference>
<reference evidence="2" key="2">
    <citation type="journal article" date="2022" name="Hortic Res">
        <title>The genome of Dioscorea zingiberensis sheds light on the biosynthesis, origin and evolution of the medicinally important diosgenin saponins.</title>
        <authorList>
            <person name="Li Y."/>
            <person name="Tan C."/>
            <person name="Li Z."/>
            <person name="Guo J."/>
            <person name="Li S."/>
            <person name="Chen X."/>
            <person name="Wang C."/>
            <person name="Dai X."/>
            <person name="Yang H."/>
            <person name="Song W."/>
            <person name="Hou L."/>
            <person name="Xu J."/>
            <person name="Tong Z."/>
            <person name="Xu A."/>
            <person name="Yuan X."/>
            <person name="Wang W."/>
            <person name="Yang Q."/>
            <person name="Chen L."/>
            <person name="Sun Z."/>
            <person name="Wang K."/>
            <person name="Pan B."/>
            <person name="Chen J."/>
            <person name="Bao Y."/>
            <person name="Liu F."/>
            <person name="Qi X."/>
            <person name="Gang D.R."/>
            <person name="Wen J."/>
            <person name="Li J."/>
        </authorList>
    </citation>
    <scope>NUCLEOTIDE SEQUENCE</scope>
    <source>
        <strain evidence="2">Dzin_1.0</strain>
    </source>
</reference>
<evidence type="ECO:0000313" key="3">
    <source>
        <dbReference type="Proteomes" id="UP001085076"/>
    </source>
</evidence>
<comment type="caution">
    <text evidence="2">The sequence shown here is derived from an EMBL/GenBank/DDBJ whole genome shotgun (WGS) entry which is preliminary data.</text>
</comment>
<dbReference type="SUPFAM" id="SSF117281">
    <property type="entry name" value="Kelch motif"/>
    <property type="match status" value="1"/>
</dbReference>
<keyword evidence="3" id="KW-1185">Reference proteome</keyword>
<organism evidence="2 3">
    <name type="scientific">Dioscorea zingiberensis</name>
    <dbReference type="NCBI Taxonomy" id="325984"/>
    <lineage>
        <taxon>Eukaryota</taxon>
        <taxon>Viridiplantae</taxon>
        <taxon>Streptophyta</taxon>
        <taxon>Embryophyta</taxon>
        <taxon>Tracheophyta</taxon>
        <taxon>Spermatophyta</taxon>
        <taxon>Magnoliopsida</taxon>
        <taxon>Liliopsida</taxon>
        <taxon>Dioscoreales</taxon>
        <taxon>Dioscoreaceae</taxon>
        <taxon>Dioscorea</taxon>
    </lineage>
</organism>
<dbReference type="Proteomes" id="UP001085076">
    <property type="component" value="Miscellaneous, Linkage group lg02"/>
</dbReference>
<proteinExistence type="predicted"/>
<dbReference type="PANTHER" id="PTHR24414">
    <property type="entry name" value="F-BOX/KELCH-REPEAT PROTEIN SKIP4"/>
    <property type="match status" value="1"/>
</dbReference>
<dbReference type="PANTHER" id="PTHR24414:SF40">
    <property type="entry name" value="F-BOX_KELCH-REPEAT PROTEIN SKIP30"/>
    <property type="match status" value="1"/>
</dbReference>
<dbReference type="AlphaFoldDB" id="A0A9D5HMB1"/>
<evidence type="ECO:0000313" key="2">
    <source>
        <dbReference type="EMBL" id="KAJ0981678.1"/>
    </source>
</evidence>
<evidence type="ECO:0000259" key="1">
    <source>
        <dbReference type="Pfam" id="PF00646"/>
    </source>
</evidence>
<dbReference type="CDD" id="cd22152">
    <property type="entry name" value="F-box_AtAFR-like"/>
    <property type="match status" value="1"/>
</dbReference>
<dbReference type="InterPro" id="IPR001810">
    <property type="entry name" value="F-box_dom"/>
</dbReference>
<dbReference type="InterPro" id="IPR036047">
    <property type="entry name" value="F-box-like_dom_sf"/>
</dbReference>
<dbReference type="OrthoDB" id="45365at2759"/>
<dbReference type="EMBL" id="JAGGNH010000002">
    <property type="protein sequence ID" value="KAJ0981678.1"/>
    <property type="molecule type" value="Genomic_DNA"/>
</dbReference>
<dbReference type="InterPro" id="IPR050354">
    <property type="entry name" value="F-box/kelch-repeat_ARATH"/>
</dbReference>
<sequence length="191" mass="21066">MHTPRYASNSAVVLPYCQKLIEQFTCLNYSPESCFGLYQPGCAVQVAFRCLARVPFCCHPHLQLVCRSWRAALRSPDLFKARLEGPMAIVRGEPYVLSNGLIMKQQRGNLPDRTVSSASEFQSRIGFGMIGLGDEIYVIGGVIGPGPRNQCIKQLSDVDVLTVRSERPAWHPVAPMTHCCGSILGCALLRI</sequence>
<name>A0A9D5HMB1_9LILI</name>
<accession>A0A9D5HMB1</accession>
<reference evidence="2" key="1">
    <citation type="submission" date="2021-03" db="EMBL/GenBank/DDBJ databases">
        <authorList>
            <person name="Li Z."/>
            <person name="Yang C."/>
        </authorList>
    </citation>
    <scope>NUCLEOTIDE SEQUENCE</scope>
    <source>
        <strain evidence="2">Dzin_1.0</strain>
        <tissue evidence="2">Leaf</tissue>
    </source>
</reference>
<dbReference type="Pfam" id="PF00646">
    <property type="entry name" value="F-box"/>
    <property type="match status" value="1"/>
</dbReference>
<protein>
    <recommendedName>
        <fullName evidence="1">F-box domain-containing protein</fullName>
    </recommendedName>
</protein>